<dbReference type="EC" id="2.3.1.-" evidence="1"/>
<protein>
    <submittedName>
        <fullName evidence="1">Acyltransferase</fullName>
        <ecNumber evidence="1">2.3.1.-</ecNumber>
    </submittedName>
</protein>
<dbReference type="AlphaFoldDB" id="A0AAW7N2N1"/>
<dbReference type="InterPro" id="IPR011004">
    <property type="entry name" value="Trimer_LpxA-like_sf"/>
</dbReference>
<dbReference type="EMBL" id="JAUIQT010000001">
    <property type="protein sequence ID" value="MDN4832803.1"/>
    <property type="molecule type" value="Genomic_DNA"/>
</dbReference>
<proteinExistence type="predicted"/>
<evidence type="ECO:0000313" key="2">
    <source>
        <dbReference type="Proteomes" id="UP001174888"/>
    </source>
</evidence>
<dbReference type="Pfam" id="PF00132">
    <property type="entry name" value="Hexapep"/>
    <property type="match status" value="1"/>
</dbReference>
<dbReference type="SUPFAM" id="SSF51161">
    <property type="entry name" value="Trimeric LpxA-like enzymes"/>
    <property type="match status" value="1"/>
</dbReference>
<gene>
    <name evidence="1" type="ORF">QYC35_00905</name>
</gene>
<dbReference type="Gene3D" id="2.160.10.10">
    <property type="entry name" value="Hexapeptide repeat proteins"/>
    <property type="match status" value="1"/>
</dbReference>
<keyword evidence="1" id="KW-0808">Transferase</keyword>
<dbReference type="GO" id="GO:0016746">
    <property type="term" value="F:acyltransferase activity"/>
    <property type="evidence" value="ECO:0007669"/>
    <property type="project" value="UniProtKB-KW"/>
</dbReference>
<dbReference type="CDD" id="cd04647">
    <property type="entry name" value="LbH_MAT_like"/>
    <property type="match status" value="1"/>
</dbReference>
<reference evidence="1" key="1">
    <citation type="submission" date="2023-07" db="EMBL/GenBank/DDBJ databases">
        <title>Complete genome sequence of Ligilactobacillus salivarius SRCM217594 isolated from Gallus gallus domesticus feces.</title>
        <authorList>
            <person name="Yang H.-G."/>
            <person name="Ryu M.-S."/>
            <person name="Ha G.-S."/>
            <person name="Yang H.-J."/>
            <person name="Jeong D.-Y."/>
        </authorList>
    </citation>
    <scope>NUCLEOTIDE SEQUENCE</scope>
    <source>
        <strain evidence="1">SRCM217594</strain>
    </source>
</reference>
<dbReference type="Proteomes" id="UP001174888">
    <property type="component" value="Unassembled WGS sequence"/>
</dbReference>
<dbReference type="InterPro" id="IPR051159">
    <property type="entry name" value="Hexapeptide_acetyltransf"/>
</dbReference>
<dbReference type="PANTHER" id="PTHR23416:SF78">
    <property type="entry name" value="LIPOPOLYSACCHARIDE BIOSYNTHESIS O-ACETYL TRANSFERASE WBBJ-RELATED"/>
    <property type="match status" value="1"/>
</dbReference>
<evidence type="ECO:0000313" key="1">
    <source>
        <dbReference type="EMBL" id="MDN4832803.1"/>
    </source>
</evidence>
<name>A0AAW7N2N1_9LACO</name>
<sequence>MEILHKLFDKIHMLYTYRILKMKYGKSVTFGNNVLWRKSLIVNVANGARVDIGDYCFFNNYCSLNSMEKIMIGHHTLFGENVKIYDHNHVFNKKNEYVVNQGFSTGKVIIGNNCWIGSNTVILKGSRIGNNCVIGAGCVISGEIPDGTIVKRKNNLIFESINFK</sequence>
<comment type="caution">
    <text evidence="1">The sequence shown here is derived from an EMBL/GenBank/DDBJ whole genome shotgun (WGS) entry which is preliminary data.</text>
</comment>
<dbReference type="PANTHER" id="PTHR23416">
    <property type="entry name" value="SIALIC ACID SYNTHASE-RELATED"/>
    <property type="match status" value="1"/>
</dbReference>
<organism evidence="1 2">
    <name type="scientific">Ligilactobacillus salivarius</name>
    <dbReference type="NCBI Taxonomy" id="1624"/>
    <lineage>
        <taxon>Bacteria</taxon>
        <taxon>Bacillati</taxon>
        <taxon>Bacillota</taxon>
        <taxon>Bacilli</taxon>
        <taxon>Lactobacillales</taxon>
        <taxon>Lactobacillaceae</taxon>
        <taxon>Ligilactobacillus</taxon>
    </lineage>
</organism>
<accession>A0AAW7N2N1</accession>
<dbReference type="RefSeq" id="WP_301206877.1">
    <property type="nucleotide sequence ID" value="NZ_JAUIQT010000001.1"/>
</dbReference>
<dbReference type="InterPro" id="IPR001451">
    <property type="entry name" value="Hexapep"/>
</dbReference>
<keyword evidence="1" id="KW-0012">Acyltransferase</keyword>